<dbReference type="AlphaFoldDB" id="A0A9P7V978"/>
<reference evidence="1" key="1">
    <citation type="submission" date="2021-03" db="EMBL/GenBank/DDBJ databases">
        <authorList>
            <person name="Palmer J.M."/>
        </authorList>
    </citation>
    <scope>NUCLEOTIDE SEQUENCE</scope>
    <source>
        <strain evidence="1">ARV_011</strain>
    </source>
</reference>
<gene>
    <name evidence="1" type="ORF">KQ657_000608</name>
</gene>
<accession>A0A9P7V978</accession>
<dbReference type="Gene3D" id="3.40.50.720">
    <property type="entry name" value="NAD(P)-binding Rossmann-like Domain"/>
    <property type="match status" value="1"/>
</dbReference>
<evidence type="ECO:0000313" key="1">
    <source>
        <dbReference type="EMBL" id="KAG7193539.1"/>
    </source>
</evidence>
<keyword evidence="2" id="KW-1185">Reference proteome</keyword>
<dbReference type="OrthoDB" id="2735536at2759"/>
<evidence type="ECO:0000313" key="2">
    <source>
        <dbReference type="Proteomes" id="UP000790833"/>
    </source>
</evidence>
<dbReference type="EMBL" id="JAHMUF010000011">
    <property type="protein sequence ID" value="KAG7193539.1"/>
    <property type="molecule type" value="Genomic_DNA"/>
</dbReference>
<sequence>METLYHTASPVSFANEDVENKILIPAINEQWLISIFCFVLGPQAYEGILKNLTSTSYFLAGAINAKTREKFDANLAFNLVTDIRDVARAHIFAPEKEKTNGKRLPVSNDTFSFDTILTFFE</sequence>
<dbReference type="GeneID" id="66113982"/>
<protein>
    <submittedName>
        <fullName evidence="1">Uncharacterized protein</fullName>
    </submittedName>
</protein>
<dbReference type="RefSeq" id="XP_043049087.1">
    <property type="nucleotide sequence ID" value="XM_043191444.1"/>
</dbReference>
<organism evidence="1 2">
    <name type="scientific">Scheffersomyces spartinae</name>
    <dbReference type="NCBI Taxonomy" id="45513"/>
    <lineage>
        <taxon>Eukaryota</taxon>
        <taxon>Fungi</taxon>
        <taxon>Dikarya</taxon>
        <taxon>Ascomycota</taxon>
        <taxon>Saccharomycotina</taxon>
        <taxon>Pichiomycetes</taxon>
        <taxon>Debaryomycetaceae</taxon>
        <taxon>Scheffersomyces</taxon>
    </lineage>
</organism>
<name>A0A9P7V978_9ASCO</name>
<proteinExistence type="predicted"/>
<comment type="caution">
    <text evidence="1">The sequence shown here is derived from an EMBL/GenBank/DDBJ whole genome shotgun (WGS) entry which is preliminary data.</text>
</comment>
<dbReference type="Proteomes" id="UP000790833">
    <property type="component" value="Unassembled WGS sequence"/>
</dbReference>